<dbReference type="EMBL" id="LAZR01025671">
    <property type="protein sequence ID" value="KKL71165.1"/>
    <property type="molecule type" value="Genomic_DNA"/>
</dbReference>
<comment type="caution">
    <text evidence="2">The sequence shown here is derived from an EMBL/GenBank/DDBJ whole genome shotgun (WGS) entry which is preliminary data.</text>
</comment>
<evidence type="ECO:0000259" key="1">
    <source>
        <dbReference type="PROSITE" id="PS01148"/>
    </source>
</evidence>
<name>A0A0F9GP32_9ZZZZ</name>
<dbReference type="InterPro" id="IPR036868">
    <property type="entry name" value="TusA-like_sf"/>
</dbReference>
<feature type="domain" description="UPF0033" evidence="1">
    <location>
        <begin position="11"/>
        <end position="35"/>
    </location>
</feature>
<proteinExistence type="predicted"/>
<dbReference type="PANTHER" id="PTHR33279">
    <property type="entry name" value="SULFUR CARRIER PROTEIN YEDF-RELATED"/>
    <property type="match status" value="1"/>
</dbReference>
<accession>A0A0F9GP32</accession>
<dbReference type="AlphaFoldDB" id="A0A0F9GP32"/>
<evidence type="ECO:0000313" key="2">
    <source>
        <dbReference type="EMBL" id="KKL71165.1"/>
    </source>
</evidence>
<dbReference type="CDD" id="cd00291">
    <property type="entry name" value="SirA_YedF_YeeD"/>
    <property type="match status" value="1"/>
</dbReference>
<dbReference type="Gene3D" id="3.30.110.40">
    <property type="entry name" value="TusA-like domain"/>
    <property type="match status" value="1"/>
</dbReference>
<dbReference type="SUPFAM" id="SSF64307">
    <property type="entry name" value="SirA-like"/>
    <property type="match status" value="1"/>
</dbReference>
<organism evidence="2">
    <name type="scientific">marine sediment metagenome</name>
    <dbReference type="NCBI Taxonomy" id="412755"/>
    <lineage>
        <taxon>unclassified sequences</taxon>
        <taxon>metagenomes</taxon>
        <taxon>ecological metagenomes</taxon>
    </lineage>
</organism>
<sequence>MVENITPDKTLDCKGLNCPMPILKTKKTLDQMESGQILEILGTDPATENDLPAFASNAGHEYLGSKNEDGFTRYYLKAK</sequence>
<reference evidence="2" key="1">
    <citation type="journal article" date="2015" name="Nature">
        <title>Complex archaea that bridge the gap between prokaryotes and eukaryotes.</title>
        <authorList>
            <person name="Spang A."/>
            <person name="Saw J.H."/>
            <person name="Jorgensen S.L."/>
            <person name="Zaremba-Niedzwiedzka K."/>
            <person name="Martijn J."/>
            <person name="Lind A.E."/>
            <person name="van Eijk R."/>
            <person name="Schleper C."/>
            <person name="Guy L."/>
            <person name="Ettema T.J."/>
        </authorList>
    </citation>
    <scope>NUCLEOTIDE SEQUENCE</scope>
</reference>
<dbReference type="InterPro" id="IPR001455">
    <property type="entry name" value="TusA-like"/>
</dbReference>
<dbReference type="PROSITE" id="PS01148">
    <property type="entry name" value="UPF0033"/>
    <property type="match status" value="1"/>
</dbReference>
<dbReference type="Pfam" id="PF01206">
    <property type="entry name" value="TusA"/>
    <property type="match status" value="1"/>
</dbReference>
<protein>
    <recommendedName>
        <fullName evidence="1">UPF0033 domain-containing protein</fullName>
    </recommendedName>
</protein>
<dbReference type="PANTHER" id="PTHR33279:SF2">
    <property type="entry name" value="SULFUR CARRIER PROTEIN TUSA"/>
    <property type="match status" value="1"/>
</dbReference>
<gene>
    <name evidence="2" type="ORF">LCGC14_2097650</name>
</gene>